<keyword evidence="1" id="KW-0812">Transmembrane</keyword>
<feature type="transmembrane region" description="Helical" evidence="1">
    <location>
        <begin position="61"/>
        <end position="79"/>
    </location>
</feature>
<reference evidence="2" key="1">
    <citation type="submission" date="2018-07" db="EMBL/GenBank/DDBJ databases">
        <authorList>
            <consortium name="PulseNet: The National Subtyping Network for Foodborne Disease Surveillance"/>
            <person name="Tarr C.L."/>
            <person name="Trees E."/>
            <person name="Katz L.S."/>
            <person name="Carleton-Romer H.A."/>
            <person name="Stroika S."/>
            <person name="Kucerova Z."/>
            <person name="Roache K.F."/>
            <person name="Sabol A.L."/>
            <person name="Besser J."/>
            <person name="Gerner-Smidt P."/>
        </authorList>
    </citation>
    <scope>NUCLEOTIDE SEQUENCE</scope>
    <source>
        <strain evidence="2">PNUSAS044750</strain>
    </source>
</reference>
<protein>
    <submittedName>
        <fullName evidence="2">Uncharacterized protein</fullName>
    </submittedName>
</protein>
<proteinExistence type="predicted"/>
<comment type="caution">
    <text evidence="2">The sequence shown here is derived from an EMBL/GenBank/DDBJ whole genome shotgun (WGS) entry which is preliminary data.</text>
</comment>
<gene>
    <name evidence="2" type="ORF">DVE28_24890</name>
</gene>
<evidence type="ECO:0000256" key="1">
    <source>
        <dbReference type="SAM" id="Phobius"/>
    </source>
</evidence>
<sequence>MNIRLKKVFKKTSRNVDRALSVFFDPLAEKVGGATNLVVGLMLTIFAVIALFYVFFTNIGFVSIFIAFVSIFIILNILTRNKLRIRKPLWYRERM</sequence>
<dbReference type="EMBL" id="AAGGBR010000058">
    <property type="protein sequence ID" value="EBN5354356.1"/>
    <property type="molecule type" value="Genomic_DNA"/>
</dbReference>
<accession>A0A5T8H931</accession>
<organism evidence="2">
    <name type="scientific">Salmonella enterica</name>
    <name type="common">Salmonella choleraesuis</name>
    <dbReference type="NCBI Taxonomy" id="28901"/>
    <lineage>
        <taxon>Bacteria</taxon>
        <taxon>Pseudomonadati</taxon>
        <taxon>Pseudomonadota</taxon>
        <taxon>Gammaproteobacteria</taxon>
        <taxon>Enterobacterales</taxon>
        <taxon>Enterobacteriaceae</taxon>
        <taxon>Salmonella</taxon>
    </lineage>
</organism>
<keyword evidence="1" id="KW-0472">Membrane</keyword>
<evidence type="ECO:0000313" key="2">
    <source>
        <dbReference type="EMBL" id="EBN5354356.1"/>
    </source>
</evidence>
<feature type="transmembrane region" description="Helical" evidence="1">
    <location>
        <begin position="37"/>
        <end position="55"/>
    </location>
</feature>
<name>A0A5T8H931_SALER</name>
<keyword evidence="1" id="KW-1133">Transmembrane helix</keyword>
<dbReference type="AlphaFoldDB" id="A0A5T8H931"/>